<dbReference type="Proteomes" id="UP000504913">
    <property type="component" value="Segment"/>
</dbReference>
<accession>A0A6S4PIN9</accession>
<evidence type="ECO:0000313" key="2">
    <source>
        <dbReference type="Proteomes" id="UP000504913"/>
    </source>
</evidence>
<dbReference type="EMBL" id="AP013546">
    <property type="protein sequence ID" value="BAQ94346.1"/>
    <property type="molecule type" value="Genomic_DNA"/>
</dbReference>
<keyword evidence="2" id="KW-1185">Reference proteome</keyword>
<reference evidence="1 2" key="1">
    <citation type="journal article" date="2013" name="PLoS Genet.">
        <title>Expanding the Marine Virosphere Using Metagenomics.</title>
        <authorList>
            <person name="Mizuno C.M."/>
            <person name="Rodriguez-Valera F."/>
            <person name="Kimes N.E."/>
            <person name="Ghai R."/>
        </authorList>
    </citation>
    <scope>NUCLEOTIDE SEQUENCE [LARGE SCALE GENOMIC DNA]</scope>
    <source>
        <strain evidence="1">UvMED-CGR-C79-MedDCM-OCT-S37-C6</strain>
    </source>
</reference>
<dbReference type="KEGG" id="vg:55412252"/>
<sequence>MAFAHNGITLNPNKAWTHQDGRQFPAGYILTTDIATRESIGVTMVSDVAPVVYDMEYYWSPSNGKDLDQLKAKKIADTKNHCAVVLRQSDELITKALDQATSFVEFKAAKPAAMTTYRAAMRTVSNTREAEINACTTVEQLRELFKGSAQVQQADSEGNGVVHPDTIERQQTDAEGNGVVDAEGNAVMETVDNPIAGTPVMIANPGLATAWPDAPTE</sequence>
<protein>
    <submittedName>
        <fullName evidence="1">Uncharacterized protein</fullName>
    </submittedName>
</protein>
<proteinExistence type="predicted"/>
<organism evidence="1 2">
    <name type="scientific">uncultured phage_MedDCM-OCT-S37-C6</name>
    <dbReference type="NCBI Taxonomy" id="2740804"/>
    <lineage>
        <taxon>Viruses</taxon>
        <taxon>Duplodnaviria</taxon>
        <taxon>Heunggongvirae</taxon>
        <taxon>Uroviricota</taxon>
        <taxon>Caudoviricetes</taxon>
        <taxon>Autographivirales</taxon>
        <taxon>Oinezvirus</taxon>
        <taxon>Oinezvirus S37C6</taxon>
    </lineage>
</organism>
<dbReference type="GeneID" id="55412252"/>
<name>A0A6S4PIN9_9CAUD</name>
<evidence type="ECO:0000313" key="1">
    <source>
        <dbReference type="EMBL" id="BAQ94346.1"/>
    </source>
</evidence>
<dbReference type="RefSeq" id="YP_009777602.1">
    <property type="nucleotide sequence ID" value="NC_047700.1"/>
</dbReference>